<dbReference type="InterPro" id="IPR000180">
    <property type="entry name" value="Dipep_AS"/>
</dbReference>
<proteinExistence type="predicted"/>
<dbReference type="CDD" id="cd01301">
    <property type="entry name" value="rDP_like"/>
    <property type="match status" value="1"/>
</dbReference>
<reference evidence="1" key="1">
    <citation type="submission" date="2017-11" db="EMBL/GenBank/DDBJ databases">
        <title>Three new genomes from thermophilic consortium.</title>
        <authorList>
            <person name="Quaggio R."/>
            <person name="Amgarten D."/>
            <person name="Setubal J.C."/>
        </authorList>
    </citation>
    <scope>NUCLEOTIDE SEQUENCE</scope>
    <source>
        <strain evidence="1">ZCTH01-B2</strain>
    </source>
</reference>
<dbReference type="PROSITE" id="PS51365">
    <property type="entry name" value="RENAL_DIPEPTIDASE_2"/>
    <property type="match status" value="1"/>
</dbReference>
<dbReference type="GO" id="GO:0006508">
    <property type="term" value="P:proteolysis"/>
    <property type="evidence" value="ECO:0007669"/>
    <property type="project" value="InterPro"/>
</dbReference>
<dbReference type="GO" id="GO:0070573">
    <property type="term" value="F:metallodipeptidase activity"/>
    <property type="evidence" value="ECO:0007669"/>
    <property type="project" value="InterPro"/>
</dbReference>
<name>A0A953IA80_SYMTR</name>
<dbReference type="PANTHER" id="PTHR10443">
    <property type="entry name" value="MICROSOMAL DIPEPTIDASE"/>
    <property type="match status" value="1"/>
</dbReference>
<accession>A0A953IA80</accession>
<dbReference type="Gene3D" id="3.20.20.140">
    <property type="entry name" value="Metal-dependent hydrolases"/>
    <property type="match status" value="1"/>
</dbReference>
<evidence type="ECO:0000313" key="1">
    <source>
        <dbReference type="EMBL" id="MBY6275619.1"/>
    </source>
</evidence>
<protein>
    <submittedName>
        <fullName evidence="1">Membrane dipeptidase</fullName>
    </submittedName>
</protein>
<gene>
    <name evidence="1" type="ORF">CWE10_05255</name>
</gene>
<dbReference type="InterPro" id="IPR008257">
    <property type="entry name" value="Pept_M19"/>
</dbReference>
<dbReference type="PANTHER" id="PTHR10443:SF12">
    <property type="entry name" value="DIPEPTIDASE"/>
    <property type="match status" value="1"/>
</dbReference>
<sequence>MVHLEEAAALHRRCPVIDGHADSILMVLAGERTLTERSDKGHIDWPRAREAGVTCTVQAAWVDPVYYPVAPRRAHEAIDGLLGQIDAAEGVRLVLRADDVTAAHAAGELAVLLNIEGAEAIQGSLALLRNYYRLGVRMMGLVWNHRNEVAEGVGEPESGGGLTRFGREVVREMNRLGMLIDLAHITPAGFFQVLELSEDPVLFTHGNCQALYDHPRNLTDEQIRALAAHGGVFGISFVSSFMGRETAALTTVADHIDHVCQLLGNADHVGLGSDFDGATPPPGLEDVTCLPRLTAELMRRGYGEADLVKILGGNYLRVFQQVLR</sequence>
<dbReference type="Proteomes" id="UP000732377">
    <property type="component" value="Unassembled WGS sequence"/>
</dbReference>
<dbReference type="InterPro" id="IPR032466">
    <property type="entry name" value="Metal_Hydrolase"/>
</dbReference>
<dbReference type="AlphaFoldDB" id="A0A953IA80"/>
<dbReference type="SUPFAM" id="SSF51556">
    <property type="entry name" value="Metallo-dependent hydrolases"/>
    <property type="match status" value="1"/>
</dbReference>
<evidence type="ECO:0000313" key="2">
    <source>
        <dbReference type="Proteomes" id="UP000732377"/>
    </source>
</evidence>
<dbReference type="EMBL" id="PIUK01000032">
    <property type="protein sequence ID" value="MBY6275619.1"/>
    <property type="molecule type" value="Genomic_DNA"/>
</dbReference>
<dbReference type="RefSeq" id="WP_050742197.1">
    <property type="nucleotide sequence ID" value="NZ_PIUK01000032.1"/>
</dbReference>
<dbReference type="Pfam" id="PF01244">
    <property type="entry name" value="Peptidase_M19"/>
    <property type="match status" value="1"/>
</dbReference>
<dbReference type="PROSITE" id="PS00869">
    <property type="entry name" value="RENAL_DIPEPTIDASE_1"/>
    <property type="match status" value="1"/>
</dbReference>
<organism evidence="1 2">
    <name type="scientific">Symbiobacterium thermophilum</name>
    <dbReference type="NCBI Taxonomy" id="2734"/>
    <lineage>
        <taxon>Bacteria</taxon>
        <taxon>Bacillati</taxon>
        <taxon>Bacillota</taxon>
        <taxon>Clostridia</taxon>
        <taxon>Eubacteriales</taxon>
        <taxon>Symbiobacteriaceae</taxon>
        <taxon>Symbiobacterium</taxon>
    </lineage>
</organism>
<comment type="caution">
    <text evidence="1">The sequence shown here is derived from an EMBL/GenBank/DDBJ whole genome shotgun (WGS) entry which is preliminary data.</text>
</comment>